<evidence type="ECO:0000313" key="3">
    <source>
        <dbReference type="Proteomes" id="UP000700732"/>
    </source>
</evidence>
<keyword evidence="1" id="KW-0812">Transmembrane</keyword>
<comment type="caution">
    <text evidence="2">The sequence shown here is derived from an EMBL/GenBank/DDBJ whole genome shotgun (WGS) entry which is preliminary data.</text>
</comment>
<proteinExistence type="predicted"/>
<feature type="transmembrane region" description="Helical" evidence="1">
    <location>
        <begin position="29"/>
        <end position="46"/>
    </location>
</feature>
<name>A0ABR6WDQ7_9BACT</name>
<dbReference type="Proteomes" id="UP000700732">
    <property type="component" value="Unassembled WGS sequence"/>
</dbReference>
<evidence type="ECO:0000256" key="1">
    <source>
        <dbReference type="SAM" id="Phobius"/>
    </source>
</evidence>
<keyword evidence="1" id="KW-0472">Membrane</keyword>
<reference evidence="2 3" key="1">
    <citation type="submission" date="2019-06" db="EMBL/GenBank/DDBJ databases">
        <title>Spirosoma utsteinense sp. nov. isolated from Antarctic ice-free soils.</title>
        <authorList>
            <person name="Tahon G."/>
        </authorList>
    </citation>
    <scope>NUCLEOTIDE SEQUENCE [LARGE SCALE GENOMIC DNA]</scope>
    <source>
        <strain evidence="2 3">LMG 31447</strain>
    </source>
</reference>
<accession>A0ABR6WDQ7</accession>
<keyword evidence="1" id="KW-1133">Transmembrane helix</keyword>
<dbReference type="RefSeq" id="WP_186741436.1">
    <property type="nucleotide sequence ID" value="NZ_VFIA01000055.1"/>
</dbReference>
<feature type="transmembrane region" description="Helical" evidence="1">
    <location>
        <begin position="52"/>
        <end position="69"/>
    </location>
</feature>
<protein>
    <submittedName>
        <fullName evidence="2">Uncharacterized protein</fullName>
    </submittedName>
</protein>
<dbReference type="EMBL" id="VFIA01000055">
    <property type="protein sequence ID" value="MBC3794692.1"/>
    <property type="molecule type" value="Genomic_DNA"/>
</dbReference>
<organism evidence="2 3">
    <name type="scientific">Spirosoma utsteinense</name>
    <dbReference type="NCBI Taxonomy" id="2585773"/>
    <lineage>
        <taxon>Bacteria</taxon>
        <taxon>Pseudomonadati</taxon>
        <taxon>Bacteroidota</taxon>
        <taxon>Cytophagia</taxon>
        <taxon>Cytophagales</taxon>
        <taxon>Cytophagaceae</taxon>
        <taxon>Spirosoma</taxon>
    </lineage>
</organism>
<keyword evidence="3" id="KW-1185">Reference proteome</keyword>
<sequence length="79" mass="9357">MNSRSSIPMTPWYDDAFFQLASIWWRHRLSILLVAGILVVLPFMMWEQVNTFHYVAAVGFGLLCIREMIRFIRLSIHRS</sequence>
<evidence type="ECO:0000313" key="2">
    <source>
        <dbReference type="EMBL" id="MBC3794692.1"/>
    </source>
</evidence>
<gene>
    <name evidence="2" type="ORF">FH603_5224</name>
</gene>